<protein>
    <recommendedName>
        <fullName evidence="1">M23ase beta-sheet core domain-containing protein</fullName>
    </recommendedName>
</protein>
<comment type="caution">
    <text evidence="2">The sequence shown here is derived from an EMBL/GenBank/DDBJ whole genome shotgun (WGS) entry which is preliminary data.</text>
</comment>
<accession>A0A1G1WF54</accession>
<dbReference type="InterPro" id="IPR011055">
    <property type="entry name" value="Dup_hybrid_motif"/>
</dbReference>
<gene>
    <name evidence="2" type="ORF">A2Z24_02090</name>
</gene>
<dbReference type="SUPFAM" id="SSF51261">
    <property type="entry name" value="Duplicated hybrid motif"/>
    <property type="match status" value="1"/>
</dbReference>
<feature type="domain" description="M23ase beta-sheet core" evidence="1">
    <location>
        <begin position="8"/>
        <end position="64"/>
    </location>
</feature>
<dbReference type="EMBL" id="MHCT01000011">
    <property type="protein sequence ID" value="OGY26284.1"/>
    <property type="molecule type" value="Genomic_DNA"/>
</dbReference>
<dbReference type="Pfam" id="PF01551">
    <property type="entry name" value="Peptidase_M23"/>
    <property type="match status" value="1"/>
</dbReference>
<dbReference type="Gene3D" id="2.70.70.10">
    <property type="entry name" value="Glucose Permease (Domain IIA)"/>
    <property type="match status" value="1"/>
</dbReference>
<proteinExistence type="predicted"/>
<evidence type="ECO:0000259" key="1">
    <source>
        <dbReference type="Pfam" id="PF01551"/>
    </source>
</evidence>
<evidence type="ECO:0000313" key="3">
    <source>
        <dbReference type="Proteomes" id="UP000177588"/>
    </source>
</evidence>
<dbReference type="AlphaFoldDB" id="A0A1G1WF54"/>
<reference evidence="2 3" key="1">
    <citation type="journal article" date="2016" name="Nat. Commun.">
        <title>Thousands of microbial genomes shed light on interconnected biogeochemical processes in an aquifer system.</title>
        <authorList>
            <person name="Anantharaman K."/>
            <person name="Brown C.T."/>
            <person name="Hug L.A."/>
            <person name="Sharon I."/>
            <person name="Castelle C.J."/>
            <person name="Probst A.J."/>
            <person name="Thomas B.C."/>
            <person name="Singh A."/>
            <person name="Wilkins M.J."/>
            <person name="Karaoz U."/>
            <person name="Brodie E.L."/>
            <person name="Williams K.H."/>
            <person name="Hubbard S.S."/>
            <person name="Banfield J.F."/>
        </authorList>
    </citation>
    <scope>NUCLEOTIDE SEQUENCE [LARGE SCALE GENOMIC DNA]</scope>
</reference>
<evidence type="ECO:0000313" key="2">
    <source>
        <dbReference type="EMBL" id="OGY26284.1"/>
    </source>
</evidence>
<sequence length="65" mass="7242">MNNFGMPGHNGIDMVEYYGAPILAARDGVAYLNTDGSPCWLTGTLGKGIVINHYNGWKTIYWHIR</sequence>
<organism evidence="2 3">
    <name type="scientific">Candidatus Woykebacteria bacterium RBG_16_44_10</name>
    <dbReference type="NCBI Taxonomy" id="1802597"/>
    <lineage>
        <taxon>Bacteria</taxon>
        <taxon>Candidatus Woykeibacteriota</taxon>
    </lineage>
</organism>
<name>A0A1G1WF54_9BACT</name>
<dbReference type="Proteomes" id="UP000177588">
    <property type="component" value="Unassembled WGS sequence"/>
</dbReference>
<dbReference type="InterPro" id="IPR016047">
    <property type="entry name" value="M23ase_b-sheet_dom"/>
</dbReference>